<reference evidence="1" key="1">
    <citation type="submission" date="2021-03" db="EMBL/GenBank/DDBJ databases">
        <title>novel species isolated from a fishpond in China.</title>
        <authorList>
            <person name="Lu H."/>
            <person name="Cai Z."/>
        </authorList>
    </citation>
    <scope>NUCLEOTIDE SEQUENCE</scope>
    <source>
        <strain evidence="1">JCM 30855</strain>
    </source>
</reference>
<sequence length="232" mass="26445">MATAEGQLPEVTIYLDRETEQLIQRPEGILTRAAVEKLKCFMDLSGLDYQLIYVPWPRALARISKEKHSLIYQILRTPEREDRFYWIMQVFDNGNLELFTRTDSVYARQSLEEILSGEGRSACVRQSAQCDLLIKLGFSKKRIEVVTHSSISSLEQLLMLGRIDFIPAYPYSLRVKLAQMGHDVSRATSIASLDDSADYLAAPKHFHQGLLKRLLITSQDGLPTLMLPQRAD</sequence>
<proteinExistence type="predicted"/>
<dbReference type="Proteomes" id="UP000664654">
    <property type="component" value="Unassembled WGS sequence"/>
</dbReference>
<keyword evidence="2" id="KW-1185">Reference proteome</keyword>
<evidence type="ECO:0000313" key="2">
    <source>
        <dbReference type="Proteomes" id="UP000664654"/>
    </source>
</evidence>
<comment type="caution">
    <text evidence="1">The sequence shown here is derived from an EMBL/GenBank/DDBJ whole genome shotgun (WGS) entry which is preliminary data.</text>
</comment>
<dbReference type="EMBL" id="JAFKCV010000008">
    <property type="protein sequence ID" value="MBN7826500.1"/>
    <property type="molecule type" value="Genomic_DNA"/>
</dbReference>
<gene>
    <name evidence="1" type="ORF">J0A66_14790</name>
</gene>
<dbReference type="Gene3D" id="3.40.190.10">
    <property type="entry name" value="Periplasmic binding protein-like II"/>
    <property type="match status" value="2"/>
</dbReference>
<dbReference type="AlphaFoldDB" id="A0A939IQ31"/>
<name>A0A939IQ31_9ALTE</name>
<organism evidence="1 2">
    <name type="scientific">Bowmanella dokdonensis</name>
    <dbReference type="NCBI Taxonomy" id="751969"/>
    <lineage>
        <taxon>Bacteria</taxon>
        <taxon>Pseudomonadati</taxon>
        <taxon>Pseudomonadota</taxon>
        <taxon>Gammaproteobacteria</taxon>
        <taxon>Alteromonadales</taxon>
        <taxon>Alteromonadaceae</taxon>
        <taxon>Bowmanella</taxon>
    </lineage>
</organism>
<dbReference type="SUPFAM" id="SSF53850">
    <property type="entry name" value="Periplasmic binding protein-like II"/>
    <property type="match status" value="1"/>
</dbReference>
<dbReference type="RefSeq" id="WP_206574609.1">
    <property type="nucleotide sequence ID" value="NZ_JAFKCV010000008.1"/>
</dbReference>
<evidence type="ECO:0000313" key="1">
    <source>
        <dbReference type="EMBL" id="MBN7826500.1"/>
    </source>
</evidence>
<accession>A0A939IQ31</accession>
<protein>
    <submittedName>
        <fullName evidence="1">ABC transporter substrate-binding protein</fullName>
    </submittedName>
</protein>